<accession>A0ACC5SZF7</accession>
<dbReference type="Proteomes" id="UP000823773">
    <property type="component" value="Unassembled WGS sequence"/>
</dbReference>
<comment type="caution">
    <text evidence="1">The sequence shown here is derived from an EMBL/GenBank/DDBJ whole genome shotgun (WGS) entry which is preliminary data.</text>
</comment>
<evidence type="ECO:0000313" key="1">
    <source>
        <dbReference type="EMBL" id="MBP1874074.1"/>
    </source>
</evidence>
<keyword evidence="2" id="KW-1185">Reference proteome</keyword>
<proteinExistence type="predicted"/>
<sequence length="295" mass="30766">MLKTISIIGLGAMGTALANALIDAGNRTTVWNRTAARADALVARGAHRAETVGEAIAASDLIVLCLTDYVAVEATLAEVAPMLAGKTVINLTNGRPDEVRAVATRLGGHGARYLDGGIMATPPMIGTPDAFILYSGSSDAFETAQEQLAAFGQSHYLGEDPILAAVSDLALLSAMYGLFGGYLHATALAGSVGFTARQFLPLVEPWLAAMMTALPDYAERIDSGDHARDVMSNLAMQSAAISNIVATSRSQGIDPAFMEPIERLAQKRLAGGFGSDEISGIIKAMRGKEDAGLSR</sequence>
<dbReference type="EMBL" id="JAGGJR010000006">
    <property type="protein sequence ID" value="MBP1874074.1"/>
    <property type="molecule type" value="Genomic_DNA"/>
</dbReference>
<name>A0ACC5SZF7_ENSAD</name>
<evidence type="ECO:0000313" key="2">
    <source>
        <dbReference type="Proteomes" id="UP000823773"/>
    </source>
</evidence>
<gene>
    <name evidence="1" type="ORF">J2Z19_003798</name>
</gene>
<organism evidence="1 2">
    <name type="scientific">Ensifer adhaerens</name>
    <name type="common">Sinorhizobium morelense</name>
    <dbReference type="NCBI Taxonomy" id="106592"/>
    <lineage>
        <taxon>Bacteria</taxon>
        <taxon>Pseudomonadati</taxon>
        <taxon>Pseudomonadota</taxon>
        <taxon>Alphaproteobacteria</taxon>
        <taxon>Hyphomicrobiales</taxon>
        <taxon>Rhizobiaceae</taxon>
        <taxon>Sinorhizobium/Ensifer group</taxon>
        <taxon>Ensifer</taxon>
    </lineage>
</organism>
<protein>
    <submittedName>
        <fullName evidence="1">3-hydroxyisobutyrate dehydrogenase-like beta-hydroxyacid dehydrogenase</fullName>
    </submittedName>
</protein>
<reference evidence="1" key="1">
    <citation type="submission" date="2021-03" db="EMBL/GenBank/DDBJ databases">
        <title>Genomic Encyclopedia of Type Strains, Phase IV (KMG-IV): sequencing the most valuable type-strain genomes for metagenomic binning, comparative biology and taxonomic classification.</title>
        <authorList>
            <person name="Goeker M."/>
        </authorList>
    </citation>
    <scope>NUCLEOTIDE SEQUENCE</scope>
    <source>
        <strain evidence="1">DSM 18131</strain>
    </source>
</reference>